<sequence length="162" mass="18862">MAEYQFTENEQMVLQLICDSNISQWKWLDGLKVFQFEIPVNYDYSYANEIHKGLKFLKTVANEPSLIDRVLMYPSIMNVERIGVCVSKTDLDNIIKPLLAEGIVTAKEVTLISPHYNQIQRDNVTKAESKLYQDNYHRYGLLSFTQKHEHQLPTSDLDIKFS</sequence>
<reference evidence="2" key="1">
    <citation type="submission" date="2014-09" db="EMBL/GenBank/DDBJ databases">
        <authorList>
            <person name="Gomez-Valero L."/>
        </authorList>
    </citation>
    <scope>NUCLEOTIDE SEQUENCE [LARGE SCALE GENOMIC DNA]</scope>
    <source>
        <strain evidence="2">ATCC700992</strain>
    </source>
</reference>
<dbReference type="Proteomes" id="UP000032430">
    <property type="component" value="Chromosome I"/>
</dbReference>
<name>A0A098G528_9GAMM</name>
<organism evidence="1 2">
    <name type="scientific">Legionella fallonii LLAP-10</name>
    <dbReference type="NCBI Taxonomy" id="1212491"/>
    <lineage>
        <taxon>Bacteria</taxon>
        <taxon>Pseudomonadati</taxon>
        <taxon>Pseudomonadota</taxon>
        <taxon>Gammaproteobacteria</taxon>
        <taxon>Legionellales</taxon>
        <taxon>Legionellaceae</taxon>
        <taxon>Legionella</taxon>
    </lineage>
</organism>
<dbReference type="RefSeq" id="WP_045096060.1">
    <property type="nucleotide sequence ID" value="NZ_LN614827.1"/>
</dbReference>
<dbReference type="AlphaFoldDB" id="A0A098G528"/>
<dbReference type="KEGG" id="lfa:LFA_2210"/>
<gene>
    <name evidence="1" type="ORF">LFA_2210</name>
</gene>
<accession>A0A098G528</accession>
<proteinExistence type="predicted"/>
<dbReference type="HOGENOM" id="CLU_1633335_0_0_6"/>
<evidence type="ECO:0000313" key="1">
    <source>
        <dbReference type="EMBL" id="CEG57588.1"/>
    </source>
</evidence>
<keyword evidence="2" id="KW-1185">Reference proteome</keyword>
<evidence type="ECO:0000313" key="2">
    <source>
        <dbReference type="Proteomes" id="UP000032430"/>
    </source>
</evidence>
<dbReference type="EMBL" id="LN614827">
    <property type="protein sequence ID" value="CEG57588.1"/>
    <property type="molecule type" value="Genomic_DNA"/>
</dbReference>
<protein>
    <submittedName>
        <fullName evidence="1">Uncharacterized protein</fullName>
    </submittedName>
</protein>